<dbReference type="GO" id="GO:0031297">
    <property type="term" value="P:replication fork processing"/>
    <property type="evidence" value="ECO:0007669"/>
    <property type="project" value="InterPro"/>
</dbReference>
<feature type="region of interest" description="Disordered" evidence="1">
    <location>
        <begin position="363"/>
        <end position="395"/>
    </location>
</feature>
<dbReference type="GO" id="GO:0005634">
    <property type="term" value="C:nucleus"/>
    <property type="evidence" value="ECO:0007669"/>
    <property type="project" value="InterPro"/>
</dbReference>
<feature type="compositionally biased region" description="Polar residues" evidence="1">
    <location>
        <begin position="190"/>
        <end position="205"/>
    </location>
</feature>
<proteinExistence type="predicted"/>
<dbReference type="VEuPathDB" id="FungiDB:PGUG_05871"/>
<feature type="region of interest" description="Disordered" evidence="1">
    <location>
        <begin position="422"/>
        <end position="441"/>
    </location>
</feature>
<dbReference type="InterPro" id="IPR019021">
    <property type="entry name" value="Mms22"/>
</dbReference>
<dbReference type="Proteomes" id="UP000001997">
    <property type="component" value="Unassembled WGS sequence"/>
</dbReference>
<feature type="compositionally biased region" description="Basic residues" evidence="1">
    <location>
        <begin position="424"/>
        <end position="436"/>
    </location>
</feature>
<gene>
    <name evidence="2" type="ORF">PGUG_05871</name>
</gene>
<dbReference type="OMA" id="YINHMLA"/>
<protein>
    <submittedName>
        <fullName evidence="2">Uncharacterized protein</fullName>
    </submittedName>
</protein>
<dbReference type="RefSeq" id="XP_001482108.2">
    <property type="nucleotide sequence ID" value="XM_001482058.1"/>
</dbReference>
<reference evidence="2 3" key="1">
    <citation type="journal article" date="2009" name="Nature">
        <title>Evolution of pathogenicity and sexual reproduction in eight Candida genomes.</title>
        <authorList>
            <person name="Butler G."/>
            <person name="Rasmussen M.D."/>
            <person name="Lin M.F."/>
            <person name="Santos M.A."/>
            <person name="Sakthikumar S."/>
            <person name="Munro C.A."/>
            <person name="Rheinbay E."/>
            <person name="Grabherr M."/>
            <person name="Forche A."/>
            <person name="Reedy J.L."/>
            <person name="Agrafioti I."/>
            <person name="Arnaud M.B."/>
            <person name="Bates S."/>
            <person name="Brown A.J."/>
            <person name="Brunke S."/>
            <person name="Costanzo M.C."/>
            <person name="Fitzpatrick D.A."/>
            <person name="de Groot P.W."/>
            <person name="Harris D."/>
            <person name="Hoyer L.L."/>
            <person name="Hube B."/>
            <person name="Klis F.M."/>
            <person name="Kodira C."/>
            <person name="Lennard N."/>
            <person name="Logue M.E."/>
            <person name="Martin R."/>
            <person name="Neiman A.M."/>
            <person name="Nikolaou E."/>
            <person name="Quail M.A."/>
            <person name="Quinn J."/>
            <person name="Santos M.C."/>
            <person name="Schmitzberger F.F."/>
            <person name="Sherlock G."/>
            <person name="Shah P."/>
            <person name="Silverstein K.A."/>
            <person name="Skrzypek M.S."/>
            <person name="Soll D."/>
            <person name="Staggs R."/>
            <person name="Stansfield I."/>
            <person name="Stumpf M.P."/>
            <person name="Sudbery P.E."/>
            <person name="Srikantha T."/>
            <person name="Zeng Q."/>
            <person name="Berman J."/>
            <person name="Berriman M."/>
            <person name="Heitman J."/>
            <person name="Gow N.A."/>
            <person name="Lorenz M.C."/>
            <person name="Birren B.W."/>
            <person name="Kellis M."/>
            <person name="Cuomo C.A."/>
        </authorList>
    </citation>
    <scope>NUCLEOTIDE SEQUENCE [LARGE SCALE GENOMIC DNA]</scope>
    <source>
        <strain evidence="3">ATCC 6260 / CBS 566 / DSM 6381 / JCM 1539 / NBRC 10279 / NRRL Y-324</strain>
    </source>
</reference>
<feature type="region of interest" description="Disordered" evidence="1">
    <location>
        <begin position="232"/>
        <end position="254"/>
    </location>
</feature>
<evidence type="ECO:0000256" key="1">
    <source>
        <dbReference type="SAM" id="MobiDB-lite"/>
    </source>
</evidence>
<evidence type="ECO:0000313" key="3">
    <source>
        <dbReference type="Proteomes" id="UP000001997"/>
    </source>
</evidence>
<sequence length="1532" mass="175732">MADYVSDSDDEAYPLTSVHVRQEDIANAIVSFQSDAKGQQDAFDYLRDRGLIPSAGVVESDEKRDTGDAENSDLLKAYLQEQMNTQGSRRSLRKRNFSSTHPYLADQAHWLGLMDVDTLNEIYSETQDVESIVKLLNSMYMKKRKRYPREERYKPKSFYSFLGRNMPPQENQDEAFQSSQLSLNSQGQQDNAEPQNSDLNDFSYSESEDDLIVPHSNRRKANFAFLDEELEAEENDEESMQVEFPSSSTKSYSTKERILYHSKPRRSEGLESKTTSTRRGLAIKKMRRKAHRANNRGVLSLSKFIDDNEYDEESVETRLPLPLIQDNEYHEENVEPRSPLLLAQDNERSSDLLIDLTRDYDWSTDAQSSSDEESASESVHYYSSRPKLNSSNHISPSRENELFAVYKDQPRKFTDDLVNTNQRHLPRNKPKTRQFGHRPSQARLGPSRVLREKHHSSLNIIRRRKRTPKRTGMRNGHALTSSRATQANIANRGKQRKLTIQSDESAAPGTKFLQNVYQRTPNQSTTIFEATKTVHQKERDHGKYDRNSTLKEFVGLSMAPESVLNPIVMNDQNIKKLETLDTEHHIFFDKDSFNIVLFGQSFSFSIFDTDGSNRSFARVVHLIRARSTEQNAFSESSAEFREMSEAIKVLIKWSLVIQKPDNRHVHLVSDVIADIFNLESINLSHIQLTSQFLLLEFIMLKICQRVNEFECQSSRRVLEKQCSFLFKACFQKIDFFQLANGENVVSSYGPIQIASTILRGGSDVWWSCITDAVLECNDESFIDGNILYGLSWLAMTFSRTPNWSAFLAYYRTFCKRGSNSEGSHLFLDVISCVGSKLCWPFDERLVLELYSSIGIRKFADYENENHSDFVLGKINTRSDIPDSTFFERYMLFLYSYVSALPFGSNKKRLITKLLTSSRFHYTSGSAHRAMFLNRLNFTILLCQLSDITLESQLLDLISQVDDSNDVKIYKLITEVITSLTEISLDRPELYPFLSLAHMVELVSKKYGMMPEMFKLWPSLNSSVHAALKMSMNESLYGFLLQMAKIYNSSLPDDITLDITTFLSHSYDSFPELYLRSDFIEEVFRNSLHHLNYHMGRYPLTNPNLEHRTEALVERLISLWVRSALLKGDQSWDVLILQSFPYIGNQDSREKFSLYFYAKLLESFTATGSYDTIIVSVMKQLARFSISKYFVGLLNQLIKNKHKFFDLKGQCGLELVTGLQFSNFRTAITSSILHNIASSESTSARLKQRYIEVFLESLNQDFGLFFLSQKYVTFCKKTTLLIQDVFQNSLSSSQTLNSLCVRLGIAQSKSTSNWTNLSFVQRLKIVNTELTTALSSGSGNASVLDSYVATSSMDVVYHLLGIYCQELLHHNLDKWPIMCHLLHYAWERLSRFKINGSEPNFLKFVKIVGITQALCRQSNYSKELEDSVKKASIFSIKILDHSRRMFDGYREQETILDVIYGVSQNSNSSTELDFMNSSLSNVRLYDIQTPDANMVPISADNLSIDGDSRSHYSIDISPDHEAPTDQACLICDL</sequence>
<dbReference type="eggNOG" id="ENOG502SF90">
    <property type="taxonomic scope" value="Eukaryota"/>
</dbReference>
<feature type="compositionally biased region" description="Low complexity" evidence="1">
    <location>
        <begin position="177"/>
        <end position="189"/>
    </location>
</feature>
<dbReference type="EMBL" id="CH408162">
    <property type="protein sequence ID" value="EDK41773.2"/>
    <property type="molecule type" value="Genomic_DNA"/>
</dbReference>
<dbReference type="OrthoDB" id="4018542at2759"/>
<dbReference type="Pfam" id="PF09462">
    <property type="entry name" value="Mus7"/>
    <property type="match status" value="2"/>
</dbReference>
<feature type="compositionally biased region" description="Polar residues" evidence="1">
    <location>
        <begin position="386"/>
        <end position="395"/>
    </location>
</feature>
<organism evidence="2 3">
    <name type="scientific">Meyerozyma guilliermondii (strain ATCC 6260 / CBS 566 / DSM 6381 / JCM 1539 / NBRC 10279 / NRRL Y-324)</name>
    <name type="common">Yeast</name>
    <name type="synonym">Candida guilliermondii</name>
    <dbReference type="NCBI Taxonomy" id="294746"/>
    <lineage>
        <taxon>Eukaryota</taxon>
        <taxon>Fungi</taxon>
        <taxon>Dikarya</taxon>
        <taxon>Ascomycota</taxon>
        <taxon>Saccharomycotina</taxon>
        <taxon>Pichiomycetes</taxon>
        <taxon>Debaryomycetaceae</taxon>
        <taxon>Meyerozyma</taxon>
    </lineage>
</organism>
<dbReference type="InParanoid" id="A5DRH0"/>
<dbReference type="KEGG" id="pgu:PGUG_05871"/>
<evidence type="ECO:0000313" key="2">
    <source>
        <dbReference type="EMBL" id="EDK41773.2"/>
    </source>
</evidence>
<dbReference type="GO" id="GO:0006281">
    <property type="term" value="P:DNA repair"/>
    <property type="evidence" value="ECO:0007669"/>
    <property type="project" value="InterPro"/>
</dbReference>
<keyword evidence="3" id="KW-1185">Reference proteome</keyword>
<dbReference type="GeneID" id="5123811"/>
<dbReference type="HOGENOM" id="CLU_240775_0_0_1"/>
<name>A5DRH0_PICGU</name>
<accession>A5DRH0</accession>
<feature type="region of interest" description="Disordered" evidence="1">
    <location>
        <begin position="160"/>
        <end position="213"/>
    </location>
</feature>